<sequence length="125" mass="13374">MQTEGRAGKLSVHVQNHELAGSMALAVFVSITVTGHAGYAGVGLNPARCLGPALLHGASVWNGHWVFWAGPFLACLVYYSVSINLPKEGLDWVDGEYAVLRLAMGFCERLSLLVQSQTILGCKTT</sequence>
<evidence type="ECO:0000256" key="4">
    <source>
        <dbReference type="ARBA" id="ARBA00023136"/>
    </source>
</evidence>
<accession>A0AAV1BCD1</accession>
<dbReference type="GO" id="GO:0015267">
    <property type="term" value="F:channel activity"/>
    <property type="evidence" value="ECO:0007669"/>
    <property type="project" value="InterPro"/>
</dbReference>
<feature type="transmembrane region" description="Helical" evidence="5">
    <location>
        <begin position="62"/>
        <end position="81"/>
    </location>
</feature>
<evidence type="ECO:0000256" key="1">
    <source>
        <dbReference type="ARBA" id="ARBA00004141"/>
    </source>
</evidence>
<dbReference type="InterPro" id="IPR000425">
    <property type="entry name" value="MIP"/>
</dbReference>
<dbReference type="Pfam" id="PF00230">
    <property type="entry name" value="MIP"/>
    <property type="match status" value="1"/>
</dbReference>
<dbReference type="SUPFAM" id="SSF81338">
    <property type="entry name" value="Aquaporin-like"/>
    <property type="match status" value="1"/>
</dbReference>
<keyword evidence="4 5" id="KW-0472">Membrane</keyword>
<evidence type="ECO:0000256" key="2">
    <source>
        <dbReference type="ARBA" id="ARBA00022692"/>
    </source>
</evidence>
<keyword evidence="3 5" id="KW-1133">Transmembrane helix</keyword>
<keyword evidence="2 5" id="KW-0812">Transmembrane</keyword>
<gene>
    <name evidence="6" type="ORF">VFH_VI191000</name>
</gene>
<protein>
    <submittedName>
        <fullName evidence="6">Uncharacterized protein</fullName>
    </submittedName>
</protein>
<dbReference type="Gene3D" id="1.20.1080.10">
    <property type="entry name" value="Glycerol uptake facilitator protein"/>
    <property type="match status" value="1"/>
</dbReference>
<dbReference type="EMBL" id="OX451741">
    <property type="protein sequence ID" value="CAI8619853.1"/>
    <property type="molecule type" value="Genomic_DNA"/>
</dbReference>
<dbReference type="InterPro" id="IPR023271">
    <property type="entry name" value="Aquaporin-like"/>
</dbReference>
<organism evidence="6 7">
    <name type="scientific">Vicia faba</name>
    <name type="common">Broad bean</name>
    <name type="synonym">Faba vulgaris</name>
    <dbReference type="NCBI Taxonomy" id="3906"/>
    <lineage>
        <taxon>Eukaryota</taxon>
        <taxon>Viridiplantae</taxon>
        <taxon>Streptophyta</taxon>
        <taxon>Embryophyta</taxon>
        <taxon>Tracheophyta</taxon>
        <taxon>Spermatophyta</taxon>
        <taxon>Magnoliopsida</taxon>
        <taxon>eudicotyledons</taxon>
        <taxon>Gunneridae</taxon>
        <taxon>Pentapetalae</taxon>
        <taxon>rosids</taxon>
        <taxon>fabids</taxon>
        <taxon>Fabales</taxon>
        <taxon>Fabaceae</taxon>
        <taxon>Papilionoideae</taxon>
        <taxon>50 kb inversion clade</taxon>
        <taxon>NPAAA clade</taxon>
        <taxon>Hologalegina</taxon>
        <taxon>IRL clade</taxon>
        <taxon>Fabeae</taxon>
        <taxon>Vicia</taxon>
    </lineage>
</organism>
<comment type="subcellular location">
    <subcellularLocation>
        <location evidence="1">Membrane</location>
        <topology evidence="1">Multi-pass membrane protein</topology>
    </subcellularLocation>
</comment>
<dbReference type="PANTHER" id="PTHR47002">
    <property type="entry name" value="AQUAPORIN-LIKE"/>
    <property type="match status" value="1"/>
</dbReference>
<dbReference type="PANTHER" id="PTHR47002:SF6">
    <property type="entry name" value="X INTRINSIC PROTEIN"/>
    <property type="match status" value="1"/>
</dbReference>
<evidence type="ECO:0000313" key="7">
    <source>
        <dbReference type="Proteomes" id="UP001157006"/>
    </source>
</evidence>
<reference evidence="6 7" key="1">
    <citation type="submission" date="2023-01" db="EMBL/GenBank/DDBJ databases">
        <authorList>
            <person name="Kreplak J."/>
        </authorList>
    </citation>
    <scope>NUCLEOTIDE SEQUENCE [LARGE SCALE GENOMIC DNA]</scope>
</reference>
<name>A0AAV1BCD1_VICFA</name>
<dbReference type="GO" id="GO:0016020">
    <property type="term" value="C:membrane"/>
    <property type="evidence" value="ECO:0007669"/>
    <property type="project" value="UniProtKB-SubCell"/>
</dbReference>
<evidence type="ECO:0000256" key="5">
    <source>
        <dbReference type="SAM" id="Phobius"/>
    </source>
</evidence>
<evidence type="ECO:0000256" key="3">
    <source>
        <dbReference type="ARBA" id="ARBA00022989"/>
    </source>
</evidence>
<keyword evidence="7" id="KW-1185">Reference proteome</keyword>
<feature type="transmembrane region" description="Helical" evidence="5">
    <location>
        <begin position="21"/>
        <end position="42"/>
    </location>
</feature>
<evidence type="ECO:0000313" key="6">
    <source>
        <dbReference type="EMBL" id="CAI8619853.1"/>
    </source>
</evidence>
<dbReference type="AlphaFoldDB" id="A0AAV1BCD1"/>
<dbReference type="Proteomes" id="UP001157006">
    <property type="component" value="Chromosome 6"/>
</dbReference>
<proteinExistence type="predicted"/>